<reference evidence="6" key="2">
    <citation type="submission" date="2015-02" db="UniProtKB">
        <authorList>
            <consortium name="EnsemblMetazoa"/>
        </authorList>
    </citation>
    <scope>IDENTIFICATION</scope>
</reference>
<keyword evidence="3 5" id="KW-1133">Transmembrane helix</keyword>
<keyword evidence="7" id="KW-1185">Reference proteome</keyword>
<dbReference type="Gene3D" id="1.20.1250.20">
    <property type="entry name" value="MFS general substrate transporter like domains"/>
    <property type="match status" value="2"/>
</dbReference>
<dbReference type="SUPFAM" id="SSF103473">
    <property type="entry name" value="MFS general substrate transporter"/>
    <property type="match status" value="1"/>
</dbReference>
<feature type="transmembrane region" description="Helical" evidence="5">
    <location>
        <begin position="175"/>
        <end position="196"/>
    </location>
</feature>
<dbReference type="GO" id="GO:0016020">
    <property type="term" value="C:membrane"/>
    <property type="evidence" value="ECO:0007669"/>
    <property type="project" value="UniProtKB-SubCell"/>
</dbReference>
<protein>
    <recommendedName>
        <fullName evidence="8">Major facilitator superfamily (MFS) profile domain-containing protein</fullName>
    </recommendedName>
</protein>
<dbReference type="EMBL" id="JH431693">
    <property type="status" value="NOT_ANNOTATED_CDS"/>
    <property type="molecule type" value="Genomic_DNA"/>
</dbReference>
<dbReference type="PhylomeDB" id="T1IYP4"/>
<feature type="transmembrane region" description="Helical" evidence="5">
    <location>
        <begin position="233"/>
        <end position="250"/>
    </location>
</feature>
<dbReference type="GO" id="GO:0022857">
    <property type="term" value="F:transmembrane transporter activity"/>
    <property type="evidence" value="ECO:0007669"/>
    <property type="project" value="InterPro"/>
</dbReference>
<reference evidence="7" key="1">
    <citation type="submission" date="2011-05" db="EMBL/GenBank/DDBJ databases">
        <authorList>
            <person name="Richards S.R."/>
            <person name="Qu J."/>
            <person name="Jiang H."/>
            <person name="Jhangiani S.N."/>
            <person name="Agravi P."/>
            <person name="Goodspeed R."/>
            <person name="Gross S."/>
            <person name="Mandapat C."/>
            <person name="Jackson L."/>
            <person name="Mathew T."/>
            <person name="Pu L."/>
            <person name="Thornton R."/>
            <person name="Saada N."/>
            <person name="Wilczek-Boney K.B."/>
            <person name="Lee S."/>
            <person name="Kovar C."/>
            <person name="Wu Y."/>
            <person name="Scherer S.E."/>
            <person name="Worley K.C."/>
            <person name="Muzny D.M."/>
            <person name="Gibbs R."/>
        </authorList>
    </citation>
    <scope>NUCLEOTIDE SEQUENCE</scope>
    <source>
        <strain evidence="7">Brora</strain>
    </source>
</reference>
<evidence type="ECO:0008006" key="8">
    <source>
        <dbReference type="Google" id="ProtNLM"/>
    </source>
</evidence>
<dbReference type="AlphaFoldDB" id="T1IYP4"/>
<dbReference type="eggNOG" id="KOG0255">
    <property type="taxonomic scope" value="Eukaryota"/>
</dbReference>
<dbReference type="HOGENOM" id="CLU_1099704_0_0_1"/>
<dbReference type="InterPro" id="IPR005828">
    <property type="entry name" value="MFS_sugar_transport-like"/>
</dbReference>
<evidence type="ECO:0000256" key="4">
    <source>
        <dbReference type="ARBA" id="ARBA00023136"/>
    </source>
</evidence>
<organism evidence="6 7">
    <name type="scientific">Strigamia maritima</name>
    <name type="common">European centipede</name>
    <name type="synonym">Geophilus maritimus</name>
    <dbReference type="NCBI Taxonomy" id="126957"/>
    <lineage>
        <taxon>Eukaryota</taxon>
        <taxon>Metazoa</taxon>
        <taxon>Ecdysozoa</taxon>
        <taxon>Arthropoda</taxon>
        <taxon>Myriapoda</taxon>
        <taxon>Chilopoda</taxon>
        <taxon>Pleurostigmophora</taxon>
        <taxon>Geophilomorpha</taxon>
        <taxon>Linotaeniidae</taxon>
        <taxon>Strigamia</taxon>
    </lineage>
</organism>
<name>T1IYP4_STRMM</name>
<evidence type="ECO:0000313" key="7">
    <source>
        <dbReference type="Proteomes" id="UP000014500"/>
    </source>
</evidence>
<dbReference type="EnsemblMetazoa" id="SMAR006359-RA">
    <property type="protein sequence ID" value="SMAR006359-PA"/>
    <property type="gene ID" value="SMAR006359"/>
</dbReference>
<feature type="transmembrane region" description="Helical" evidence="5">
    <location>
        <begin position="88"/>
        <end position="109"/>
    </location>
</feature>
<proteinExistence type="predicted"/>
<sequence>MLGSLIFGLLSDKYGRKTILVFILPLLSAVTIGCAFSPNFTTFLIIRFSSGFFSQVKAKNLTNSPKIQDSYILCNCFSDTVTLPLEMYLMYVLLNWRTLFLPESVTWLISKNKLDKSKQILEKFAQVNNLSIPETLDEDLKKQAQVFLHKQSKSSIQNYRILFCHSSLTRITLSIIYMMFTNYLVIGGLSFSISALEGSVYTNYLINGIIQLFTLAICLALFNWYIQAIGLDVSEYLFYCSLLVACYVLVDIF</sequence>
<dbReference type="InterPro" id="IPR036259">
    <property type="entry name" value="MFS_trans_sf"/>
</dbReference>
<evidence type="ECO:0000256" key="3">
    <source>
        <dbReference type="ARBA" id="ARBA00022989"/>
    </source>
</evidence>
<evidence type="ECO:0000256" key="2">
    <source>
        <dbReference type="ARBA" id="ARBA00022692"/>
    </source>
</evidence>
<keyword evidence="2 5" id="KW-0812">Transmembrane</keyword>
<dbReference type="Pfam" id="PF00083">
    <property type="entry name" value="Sugar_tr"/>
    <property type="match status" value="2"/>
</dbReference>
<dbReference type="Proteomes" id="UP000014500">
    <property type="component" value="Unassembled WGS sequence"/>
</dbReference>
<evidence type="ECO:0000256" key="5">
    <source>
        <dbReference type="SAM" id="Phobius"/>
    </source>
</evidence>
<accession>T1IYP4</accession>
<dbReference type="STRING" id="126957.T1IYP4"/>
<feature type="transmembrane region" description="Helical" evidence="5">
    <location>
        <begin position="208"/>
        <end position="226"/>
    </location>
</feature>
<feature type="transmembrane region" description="Helical" evidence="5">
    <location>
        <begin position="20"/>
        <end position="46"/>
    </location>
</feature>
<evidence type="ECO:0000256" key="1">
    <source>
        <dbReference type="ARBA" id="ARBA00004141"/>
    </source>
</evidence>
<dbReference type="PANTHER" id="PTHR24064">
    <property type="entry name" value="SOLUTE CARRIER FAMILY 22 MEMBER"/>
    <property type="match status" value="1"/>
</dbReference>
<keyword evidence="4 5" id="KW-0472">Membrane</keyword>
<comment type="subcellular location">
    <subcellularLocation>
        <location evidence="1">Membrane</location>
        <topology evidence="1">Multi-pass membrane protein</topology>
    </subcellularLocation>
</comment>
<evidence type="ECO:0000313" key="6">
    <source>
        <dbReference type="EnsemblMetazoa" id="SMAR006359-PA"/>
    </source>
</evidence>